<dbReference type="SMART" id="SM00220">
    <property type="entry name" value="S_TKc"/>
    <property type="match status" value="1"/>
</dbReference>
<dbReference type="PROSITE" id="PS00107">
    <property type="entry name" value="PROTEIN_KINASE_ATP"/>
    <property type="match status" value="1"/>
</dbReference>
<dbReference type="InterPro" id="IPR008271">
    <property type="entry name" value="Ser/Thr_kinase_AS"/>
</dbReference>
<sequence length="390" mass="43952">MSTPAPFDFNYFPAWPGLALNNGRYTVLRKLGSGVYSSVWLVSKNTDEPGFKYMAAKILTVDGTRRHKAGQMRELEFLETVTAREEVDCLPLLRDHFEEQGVQGPHLCIVMNLLGSDISSFRRSHPKQALPIHIVRNVISMVVEALSYLHDSGIVHTDVKPDNILFTVGADTEKVEKYLAEPPAIEGEFEVNGERHPLLRAQPIPTDFSPEMNAFDAELMRCVLADLGQGQWAGKQPTTDEFSAYPLRAPEVILRSDFGPMLDIWAVGCITFELLAGRWLFHPEATEHWRLEEDHLAKMLEFTSEWFGTAMLDHAALRDEYLDGVGSVRAIPDLSPVSIEEALANYNILPENEIAPAAAFIRECLHLDYRDRPSASELLDHPWLRDAFHC</sequence>
<evidence type="ECO:0000256" key="7">
    <source>
        <dbReference type="ARBA" id="ARBA00047899"/>
    </source>
</evidence>
<dbReference type="EC" id="2.7.11.1" evidence="1"/>
<dbReference type="PROSITE" id="PS50011">
    <property type="entry name" value="PROTEIN_KINASE_DOM"/>
    <property type="match status" value="1"/>
</dbReference>
<dbReference type="GO" id="GO:0000245">
    <property type="term" value="P:spliceosomal complex assembly"/>
    <property type="evidence" value="ECO:0007669"/>
    <property type="project" value="TreeGrafter"/>
</dbReference>
<keyword evidence="13" id="KW-1185">Reference proteome</keyword>
<dbReference type="InterPro" id="IPR017441">
    <property type="entry name" value="Protein_kinase_ATP_BS"/>
</dbReference>
<keyword evidence="5" id="KW-0418">Kinase</keyword>
<dbReference type="GO" id="GO:0005634">
    <property type="term" value="C:nucleus"/>
    <property type="evidence" value="ECO:0007669"/>
    <property type="project" value="TreeGrafter"/>
</dbReference>
<evidence type="ECO:0000256" key="10">
    <source>
        <dbReference type="RuleBase" id="RU000304"/>
    </source>
</evidence>
<dbReference type="Proteomes" id="UP000194127">
    <property type="component" value="Unassembled WGS sequence"/>
</dbReference>
<reference evidence="12 13" key="1">
    <citation type="submission" date="2017-04" db="EMBL/GenBank/DDBJ databases">
        <title>Genome Sequence of the Model Brown-Rot Fungus Postia placenta SB12.</title>
        <authorList>
            <consortium name="DOE Joint Genome Institute"/>
            <person name="Gaskell J."/>
            <person name="Kersten P."/>
            <person name="Larrondo L.F."/>
            <person name="Canessa P."/>
            <person name="Martinez D."/>
            <person name="Hibbett D."/>
            <person name="Schmoll M."/>
            <person name="Kubicek C.P."/>
            <person name="Martinez A.T."/>
            <person name="Yadav J."/>
            <person name="Master E."/>
            <person name="Magnuson J.K."/>
            <person name="James T."/>
            <person name="Yaver D."/>
            <person name="Berka R."/>
            <person name="Labutti K."/>
            <person name="Lipzen A."/>
            <person name="Aerts A."/>
            <person name="Barry K."/>
            <person name="Henrissat B."/>
            <person name="Blanchette R."/>
            <person name="Grigoriev I."/>
            <person name="Cullen D."/>
        </authorList>
    </citation>
    <scope>NUCLEOTIDE SEQUENCE [LARGE SCALE GENOMIC DNA]</scope>
    <source>
        <strain evidence="12 13">MAD-698-R-SB12</strain>
    </source>
</reference>
<keyword evidence="6 9" id="KW-0067">ATP-binding</keyword>
<proteinExistence type="inferred from homology"/>
<evidence type="ECO:0000256" key="3">
    <source>
        <dbReference type="ARBA" id="ARBA00022679"/>
    </source>
</evidence>
<evidence type="ECO:0000259" key="11">
    <source>
        <dbReference type="PROSITE" id="PS50011"/>
    </source>
</evidence>
<organism evidence="12 13">
    <name type="scientific">Postia placenta MAD-698-R-SB12</name>
    <dbReference type="NCBI Taxonomy" id="670580"/>
    <lineage>
        <taxon>Eukaryota</taxon>
        <taxon>Fungi</taxon>
        <taxon>Dikarya</taxon>
        <taxon>Basidiomycota</taxon>
        <taxon>Agaricomycotina</taxon>
        <taxon>Agaricomycetes</taxon>
        <taxon>Polyporales</taxon>
        <taxon>Adustoporiaceae</taxon>
        <taxon>Rhodonia</taxon>
    </lineage>
</organism>
<evidence type="ECO:0000256" key="2">
    <source>
        <dbReference type="ARBA" id="ARBA00022527"/>
    </source>
</evidence>
<dbReference type="PANTHER" id="PTHR47634:SF9">
    <property type="entry name" value="PROTEIN KINASE DOMAIN-CONTAINING PROTEIN-RELATED"/>
    <property type="match status" value="1"/>
</dbReference>
<dbReference type="InterPro" id="IPR000719">
    <property type="entry name" value="Prot_kinase_dom"/>
</dbReference>
<evidence type="ECO:0000256" key="8">
    <source>
        <dbReference type="ARBA" id="ARBA00048679"/>
    </source>
</evidence>
<dbReference type="Gene3D" id="1.10.510.10">
    <property type="entry name" value="Transferase(Phosphotransferase) domain 1"/>
    <property type="match status" value="1"/>
</dbReference>
<dbReference type="GO" id="GO:0005524">
    <property type="term" value="F:ATP binding"/>
    <property type="evidence" value="ECO:0007669"/>
    <property type="project" value="UniProtKB-UniRule"/>
</dbReference>
<dbReference type="STRING" id="670580.A0A1X6MIS5"/>
<protein>
    <recommendedName>
        <fullName evidence="1">non-specific serine/threonine protein kinase</fullName>
        <ecNumber evidence="1">2.7.11.1</ecNumber>
    </recommendedName>
</protein>
<dbReference type="RefSeq" id="XP_024333032.1">
    <property type="nucleotide sequence ID" value="XM_024480059.1"/>
</dbReference>
<dbReference type="PANTHER" id="PTHR47634">
    <property type="entry name" value="PROTEIN KINASE DOMAIN-CONTAINING PROTEIN-RELATED"/>
    <property type="match status" value="1"/>
</dbReference>
<comment type="catalytic activity">
    <reaction evidence="7">
        <text>L-threonyl-[protein] + ATP = O-phospho-L-threonyl-[protein] + ADP + H(+)</text>
        <dbReference type="Rhea" id="RHEA:46608"/>
        <dbReference type="Rhea" id="RHEA-COMP:11060"/>
        <dbReference type="Rhea" id="RHEA-COMP:11605"/>
        <dbReference type="ChEBI" id="CHEBI:15378"/>
        <dbReference type="ChEBI" id="CHEBI:30013"/>
        <dbReference type="ChEBI" id="CHEBI:30616"/>
        <dbReference type="ChEBI" id="CHEBI:61977"/>
        <dbReference type="ChEBI" id="CHEBI:456216"/>
        <dbReference type="EC" id="2.7.11.1"/>
    </reaction>
</comment>
<feature type="domain" description="Protein kinase" evidence="11">
    <location>
        <begin position="25"/>
        <end position="384"/>
    </location>
</feature>
<dbReference type="GeneID" id="36325009"/>
<dbReference type="SUPFAM" id="SSF56112">
    <property type="entry name" value="Protein kinase-like (PK-like)"/>
    <property type="match status" value="1"/>
</dbReference>
<comment type="catalytic activity">
    <reaction evidence="8">
        <text>L-seryl-[protein] + ATP = O-phospho-L-seryl-[protein] + ADP + H(+)</text>
        <dbReference type="Rhea" id="RHEA:17989"/>
        <dbReference type="Rhea" id="RHEA-COMP:9863"/>
        <dbReference type="Rhea" id="RHEA-COMP:11604"/>
        <dbReference type="ChEBI" id="CHEBI:15378"/>
        <dbReference type="ChEBI" id="CHEBI:29999"/>
        <dbReference type="ChEBI" id="CHEBI:30616"/>
        <dbReference type="ChEBI" id="CHEBI:83421"/>
        <dbReference type="ChEBI" id="CHEBI:456216"/>
        <dbReference type="EC" id="2.7.11.1"/>
    </reaction>
</comment>
<dbReference type="Pfam" id="PF00069">
    <property type="entry name" value="Pkinase"/>
    <property type="match status" value="2"/>
</dbReference>
<keyword evidence="3" id="KW-0808">Transferase</keyword>
<dbReference type="PROSITE" id="PS00108">
    <property type="entry name" value="PROTEIN_KINASE_ST"/>
    <property type="match status" value="1"/>
</dbReference>
<dbReference type="InterPro" id="IPR051334">
    <property type="entry name" value="SRPK"/>
</dbReference>
<dbReference type="OrthoDB" id="5979581at2759"/>
<evidence type="ECO:0000313" key="12">
    <source>
        <dbReference type="EMBL" id="OSX56238.1"/>
    </source>
</evidence>
<dbReference type="Gene3D" id="3.30.200.20">
    <property type="entry name" value="Phosphorylase Kinase, domain 1"/>
    <property type="match status" value="1"/>
</dbReference>
<dbReference type="GO" id="GO:0004674">
    <property type="term" value="F:protein serine/threonine kinase activity"/>
    <property type="evidence" value="ECO:0007669"/>
    <property type="project" value="UniProtKB-KW"/>
</dbReference>
<dbReference type="GO" id="GO:0050684">
    <property type="term" value="P:regulation of mRNA processing"/>
    <property type="evidence" value="ECO:0007669"/>
    <property type="project" value="TreeGrafter"/>
</dbReference>
<keyword evidence="2 10" id="KW-0723">Serine/threonine-protein kinase</keyword>
<gene>
    <name evidence="12" type="ORF">POSPLADRAFT_1050765</name>
</gene>
<evidence type="ECO:0000256" key="1">
    <source>
        <dbReference type="ARBA" id="ARBA00012513"/>
    </source>
</evidence>
<feature type="binding site" evidence="9">
    <location>
        <position position="57"/>
    </location>
    <ligand>
        <name>ATP</name>
        <dbReference type="ChEBI" id="CHEBI:30616"/>
    </ligand>
</feature>
<name>A0A1X6MIS5_9APHY</name>
<dbReference type="InterPro" id="IPR011009">
    <property type="entry name" value="Kinase-like_dom_sf"/>
</dbReference>
<evidence type="ECO:0000256" key="5">
    <source>
        <dbReference type="ARBA" id="ARBA00022777"/>
    </source>
</evidence>
<dbReference type="AlphaFoldDB" id="A0A1X6MIS5"/>
<evidence type="ECO:0000256" key="9">
    <source>
        <dbReference type="PROSITE-ProRule" id="PRU10141"/>
    </source>
</evidence>
<accession>A0A1X6MIS5</accession>
<comment type="similarity">
    <text evidence="10">Belongs to the protein kinase superfamily.</text>
</comment>
<keyword evidence="4 9" id="KW-0547">Nucleotide-binding</keyword>
<evidence type="ECO:0000313" key="13">
    <source>
        <dbReference type="Proteomes" id="UP000194127"/>
    </source>
</evidence>
<dbReference type="GO" id="GO:0005737">
    <property type="term" value="C:cytoplasm"/>
    <property type="evidence" value="ECO:0007669"/>
    <property type="project" value="TreeGrafter"/>
</dbReference>
<evidence type="ECO:0000256" key="4">
    <source>
        <dbReference type="ARBA" id="ARBA00022741"/>
    </source>
</evidence>
<dbReference type="EMBL" id="KZ110614">
    <property type="protein sequence ID" value="OSX56238.1"/>
    <property type="molecule type" value="Genomic_DNA"/>
</dbReference>
<evidence type="ECO:0000256" key="6">
    <source>
        <dbReference type="ARBA" id="ARBA00022840"/>
    </source>
</evidence>